<accession>A0ABQ7V5P2</accession>
<comment type="caution">
    <text evidence="2">The sequence shown here is derived from an EMBL/GenBank/DDBJ whole genome shotgun (WGS) entry which is preliminary data.</text>
</comment>
<proteinExistence type="predicted"/>
<keyword evidence="1" id="KW-0175">Coiled coil</keyword>
<name>A0ABQ7V5P2_SOLTU</name>
<gene>
    <name evidence="2" type="ORF">KY290_022882</name>
</gene>
<sequence length="71" mass="8344">MQKKNEQLKNGKAKVEAKLKLYLEKFKELESRVSIQEKEAAKNRVVDAILIQKKVIVYLLTAKYSHIERDQ</sequence>
<protein>
    <submittedName>
        <fullName evidence="2">Uncharacterized protein</fullName>
    </submittedName>
</protein>
<reference evidence="2 3" key="1">
    <citation type="journal article" date="2021" name="bioRxiv">
        <title>Chromosome-scale and haplotype-resolved genome assembly of a tetraploid potato cultivar.</title>
        <authorList>
            <person name="Sun H."/>
            <person name="Jiao W.-B."/>
            <person name="Krause K."/>
            <person name="Campoy J.A."/>
            <person name="Goel M."/>
            <person name="Folz-Donahue K."/>
            <person name="Kukat C."/>
            <person name="Huettel B."/>
            <person name="Schneeberger K."/>
        </authorList>
    </citation>
    <scope>NUCLEOTIDE SEQUENCE [LARGE SCALE GENOMIC DNA]</scope>
    <source>
        <strain evidence="2">SolTubOtavaFocal</strain>
        <tissue evidence="2">Leaves</tissue>
    </source>
</reference>
<evidence type="ECO:0000256" key="1">
    <source>
        <dbReference type="SAM" id="Coils"/>
    </source>
</evidence>
<dbReference type="EMBL" id="JAIVGD010000015">
    <property type="protein sequence ID" value="KAH0759389.1"/>
    <property type="molecule type" value="Genomic_DNA"/>
</dbReference>
<dbReference type="Proteomes" id="UP000826656">
    <property type="component" value="Unassembled WGS sequence"/>
</dbReference>
<feature type="coiled-coil region" evidence="1">
    <location>
        <begin position="5"/>
        <end position="39"/>
    </location>
</feature>
<organism evidence="2 3">
    <name type="scientific">Solanum tuberosum</name>
    <name type="common">Potato</name>
    <dbReference type="NCBI Taxonomy" id="4113"/>
    <lineage>
        <taxon>Eukaryota</taxon>
        <taxon>Viridiplantae</taxon>
        <taxon>Streptophyta</taxon>
        <taxon>Embryophyta</taxon>
        <taxon>Tracheophyta</taxon>
        <taxon>Spermatophyta</taxon>
        <taxon>Magnoliopsida</taxon>
        <taxon>eudicotyledons</taxon>
        <taxon>Gunneridae</taxon>
        <taxon>Pentapetalae</taxon>
        <taxon>asterids</taxon>
        <taxon>lamiids</taxon>
        <taxon>Solanales</taxon>
        <taxon>Solanaceae</taxon>
        <taxon>Solanoideae</taxon>
        <taxon>Solaneae</taxon>
        <taxon>Solanum</taxon>
    </lineage>
</organism>
<evidence type="ECO:0000313" key="3">
    <source>
        <dbReference type="Proteomes" id="UP000826656"/>
    </source>
</evidence>
<keyword evidence="3" id="KW-1185">Reference proteome</keyword>
<evidence type="ECO:0000313" key="2">
    <source>
        <dbReference type="EMBL" id="KAH0759389.1"/>
    </source>
</evidence>